<sequence>MTTQSPPPTTELPTTTQSLTTEATTSTQSQTTQTTTAETQVSLPKSCLVILRSGNSVGDGVYSIDPDRTGIPIQAYCDMTTDGGGWTIIKRTIFQTTTPPQNLRIKDYRVISEFNTNDRNIFPTSKAFLDILQKMGFHQIHYYCYKKSVGRVVSIRTRNDTIGHQVVRYFTDDNFAMSNFVAACESFDRLPEDTSVLGQNCAKWNKDTGTWGKTIGSSRTMTKPFYIKASNTYGCNVNPPDVDYCACDDDYSTPLSYNSQDRWQISVRLSYSGFSYQCLNIHE</sequence>
<dbReference type="GO" id="GO:0070492">
    <property type="term" value="F:oligosaccharide binding"/>
    <property type="evidence" value="ECO:0007669"/>
    <property type="project" value="TreeGrafter"/>
</dbReference>
<dbReference type="GO" id="GO:0046872">
    <property type="term" value="F:metal ion binding"/>
    <property type="evidence" value="ECO:0007669"/>
    <property type="project" value="UniProtKB-KW"/>
</dbReference>
<dbReference type="RefSeq" id="XP_031572506.1">
    <property type="nucleotide sequence ID" value="XM_031716646.1"/>
</dbReference>
<dbReference type="Proteomes" id="UP000515163">
    <property type="component" value="Unplaced"/>
</dbReference>
<evidence type="ECO:0000259" key="6">
    <source>
        <dbReference type="PROSITE" id="PS51406"/>
    </source>
</evidence>
<dbReference type="Pfam" id="PF00147">
    <property type="entry name" value="Fibrinogen_C"/>
    <property type="match status" value="1"/>
</dbReference>
<evidence type="ECO:0000256" key="2">
    <source>
        <dbReference type="ARBA" id="ARBA00022734"/>
    </source>
</evidence>
<dbReference type="InterPro" id="IPR014716">
    <property type="entry name" value="Fibrinogen_a/b/g_C_1"/>
</dbReference>
<organism evidence="7 8">
    <name type="scientific">Actinia tenebrosa</name>
    <name type="common">Australian red waratah sea anemone</name>
    <dbReference type="NCBI Taxonomy" id="6105"/>
    <lineage>
        <taxon>Eukaryota</taxon>
        <taxon>Metazoa</taxon>
        <taxon>Cnidaria</taxon>
        <taxon>Anthozoa</taxon>
        <taxon>Hexacorallia</taxon>
        <taxon>Actiniaria</taxon>
        <taxon>Actiniidae</taxon>
        <taxon>Actinia</taxon>
    </lineage>
</organism>
<name>A0A6P8IYD4_ACTTE</name>
<dbReference type="InterPro" id="IPR002181">
    <property type="entry name" value="Fibrinogen_a/b/g_C_dom"/>
</dbReference>
<evidence type="ECO:0000313" key="7">
    <source>
        <dbReference type="Proteomes" id="UP000515163"/>
    </source>
</evidence>
<feature type="region of interest" description="Disordered" evidence="5">
    <location>
        <begin position="1"/>
        <end position="38"/>
    </location>
</feature>
<proteinExistence type="predicted"/>
<evidence type="ECO:0000256" key="5">
    <source>
        <dbReference type="SAM" id="MobiDB-lite"/>
    </source>
</evidence>
<dbReference type="PANTHER" id="PTHR16146">
    <property type="entry name" value="INTELECTIN"/>
    <property type="match status" value="1"/>
</dbReference>
<dbReference type="AlphaFoldDB" id="A0A6P8IYD4"/>
<dbReference type="PROSITE" id="PS51406">
    <property type="entry name" value="FIBRINOGEN_C_2"/>
    <property type="match status" value="1"/>
</dbReference>
<dbReference type="InterPro" id="IPR036056">
    <property type="entry name" value="Fibrinogen-like_C"/>
</dbReference>
<feature type="compositionally biased region" description="Low complexity" evidence="5">
    <location>
        <begin position="11"/>
        <end position="38"/>
    </location>
</feature>
<feature type="domain" description="Fibrinogen C-terminal" evidence="6">
    <location>
        <begin position="38"/>
        <end position="91"/>
    </location>
</feature>
<dbReference type="PANTHER" id="PTHR16146:SF46">
    <property type="entry name" value="INTELECTIN-1A-RELATED"/>
    <property type="match status" value="1"/>
</dbReference>
<feature type="compositionally biased region" description="Pro residues" evidence="5">
    <location>
        <begin position="1"/>
        <end position="10"/>
    </location>
</feature>
<dbReference type="Gene3D" id="3.90.215.10">
    <property type="entry name" value="Gamma Fibrinogen, chain A, domain 1"/>
    <property type="match status" value="1"/>
</dbReference>
<keyword evidence="3" id="KW-0106">Calcium</keyword>
<reference evidence="8" key="1">
    <citation type="submission" date="2025-08" db="UniProtKB">
        <authorList>
            <consortium name="RefSeq"/>
        </authorList>
    </citation>
    <scope>IDENTIFICATION</scope>
    <source>
        <tissue evidence="8">Tentacle</tissue>
    </source>
</reference>
<dbReference type="OrthoDB" id="5985694at2759"/>
<evidence type="ECO:0000313" key="8">
    <source>
        <dbReference type="RefSeq" id="XP_031572506.1"/>
    </source>
</evidence>
<evidence type="ECO:0000256" key="1">
    <source>
        <dbReference type="ARBA" id="ARBA00022723"/>
    </source>
</evidence>
<dbReference type="GeneID" id="116306572"/>
<evidence type="ECO:0000256" key="4">
    <source>
        <dbReference type="ARBA" id="ARBA00023157"/>
    </source>
</evidence>
<keyword evidence="7" id="KW-1185">Reference proteome</keyword>
<accession>A0A6P8IYD4</accession>
<dbReference type="GO" id="GO:0005615">
    <property type="term" value="C:extracellular space"/>
    <property type="evidence" value="ECO:0007669"/>
    <property type="project" value="TreeGrafter"/>
</dbReference>
<protein>
    <submittedName>
        <fullName evidence="8">Fibrinogen-like protein A</fullName>
    </submittedName>
</protein>
<keyword evidence="4" id="KW-1015">Disulfide bond</keyword>
<gene>
    <name evidence="8" type="primary">LOC116306572</name>
</gene>
<keyword evidence="2" id="KW-0430">Lectin</keyword>
<dbReference type="InParanoid" id="A0A6P8IYD4"/>
<dbReference type="SUPFAM" id="SSF56496">
    <property type="entry name" value="Fibrinogen C-terminal domain-like"/>
    <property type="match status" value="1"/>
</dbReference>
<dbReference type="NCBIfam" id="NF040941">
    <property type="entry name" value="GGGWT_bact"/>
    <property type="match status" value="1"/>
</dbReference>
<dbReference type="KEGG" id="aten:116306572"/>
<keyword evidence="1" id="KW-0479">Metal-binding</keyword>
<evidence type="ECO:0000256" key="3">
    <source>
        <dbReference type="ARBA" id="ARBA00022837"/>
    </source>
</evidence>